<dbReference type="InterPro" id="IPR008181">
    <property type="entry name" value="dUTPase"/>
</dbReference>
<dbReference type="InterPro" id="IPR036157">
    <property type="entry name" value="dUTPase-like_sf"/>
</dbReference>
<dbReference type="Gene3D" id="2.70.40.10">
    <property type="match status" value="1"/>
</dbReference>
<accession>A0A0K0VL18</accession>
<dbReference type="GO" id="GO:0000287">
    <property type="term" value="F:magnesium ion binding"/>
    <property type="evidence" value="ECO:0007669"/>
    <property type="project" value="InterPro"/>
</dbReference>
<evidence type="ECO:0000256" key="3">
    <source>
        <dbReference type="ARBA" id="ARBA00022801"/>
    </source>
</evidence>
<dbReference type="GO" id="GO:0004170">
    <property type="term" value="F:dUTP diphosphatase activity"/>
    <property type="evidence" value="ECO:0007669"/>
    <property type="project" value="UniProtKB-EC"/>
</dbReference>
<dbReference type="GO" id="GO:0046081">
    <property type="term" value="P:dUTP catabolic process"/>
    <property type="evidence" value="ECO:0007669"/>
    <property type="project" value="InterPro"/>
</dbReference>
<dbReference type="NCBIfam" id="TIGR00576">
    <property type="entry name" value="dut"/>
    <property type="match status" value="1"/>
</dbReference>
<comment type="similarity">
    <text evidence="1">Belongs to the dUTPase family.</text>
</comment>
<dbReference type="GO" id="GO:0006226">
    <property type="term" value="P:dUMP biosynthetic process"/>
    <property type="evidence" value="ECO:0007669"/>
    <property type="project" value="InterPro"/>
</dbReference>
<evidence type="ECO:0000313" key="7">
    <source>
        <dbReference type="EMBL" id="AKS10593.1"/>
    </source>
</evidence>
<dbReference type="EC" id="3.6.1.23" evidence="2"/>
<evidence type="ECO:0000256" key="2">
    <source>
        <dbReference type="ARBA" id="ARBA00012379"/>
    </source>
</evidence>
<name>A0A0K0VL18_9VIRU</name>
<organism evidence="7">
    <name type="scientific">Metopaulias depressus WSSV-like virus</name>
    <dbReference type="NCBI Taxonomy" id="1675544"/>
    <lineage>
        <taxon>Viruses</taxon>
        <taxon>Viruses incertae sedis</taxon>
        <taxon>Naldaviricetes</taxon>
        <taxon>Nimaviridae</taxon>
        <taxon>Whispovirus</taxon>
    </lineage>
</organism>
<dbReference type="EMBL" id="KR820240">
    <property type="protein sequence ID" value="AKS10593.1"/>
    <property type="molecule type" value="Genomic_DNA"/>
</dbReference>
<evidence type="ECO:0000256" key="1">
    <source>
        <dbReference type="ARBA" id="ARBA00006581"/>
    </source>
</evidence>
<proteinExistence type="inferred from homology"/>
<feature type="region of interest" description="Disordered" evidence="5">
    <location>
        <begin position="167"/>
        <end position="203"/>
    </location>
</feature>
<feature type="region of interest" description="Disordered" evidence="5">
    <location>
        <begin position="219"/>
        <end position="251"/>
    </location>
</feature>
<dbReference type="SUPFAM" id="SSF51283">
    <property type="entry name" value="dUTPase-like"/>
    <property type="match status" value="1"/>
</dbReference>
<evidence type="ECO:0000259" key="6">
    <source>
        <dbReference type="Pfam" id="PF00692"/>
    </source>
</evidence>
<keyword evidence="4" id="KW-0546">Nucleotide metabolism</keyword>
<evidence type="ECO:0000256" key="5">
    <source>
        <dbReference type="SAM" id="MobiDB-lite"/>
    </source>
</evidence>
<dbReference type="Pfam" id="PF00692">
    <property type="entry name" value="dUTPase"/>
    <property type="match status" value="1"/>
</dbReference>
<feature type="compositionally biased region" description="Basic residues" evidence="5">
    <location>
        <begin position="232"/>
        <end position="251"/>
    </location>
</feature>
<dbReference type="PANTHER" id="PTHR11241">
    <property type="entry name" value="DEOXYURIDINE 5'-TRIPHOSPHATE NUCLEOTIDOHYDROLASE"/>
    <property type="match status" value="1"/>
</dbReference>
<dbReference type="InterPro" id="IPR029054">
    <property type="entry name" value="dUTPase-like"/>
</dbReference>
<protein>
    <recommendedName>
        <fullName evidence="2">dUTP diphosphatase</fullName>
        <ecNumber evidence="2">3.6.1.23</ecNumber>
    </recommendedName>
</protein>
<dbReference type="PANTHER" id="PTHR11241:SF0">
    <property type="entry name" value="DEOXYURIDINE 5'-TRIPHOSPHATE NUCLEOTIDOHYDROLASE"/>
    <property type="match status" value="1"/>
</dbReference>
<dbReference type="InterPro" id="IPR033704">
    <property type="entry name" value="dUTPase_trimeric"/>
</dbReference>
<feature type="domain" description="dUTPase-like" evidence="6">
    <location>
        <begin position="16"/>
        <end position="131"/>
    </location>
</feature>
<feature type="compositionally biased region" description="Acidic residues" evidence="5">
    <location>
        <begin position="183"/>
        <end position="203"/>
    </location>
</feature>
<sequence>MSSYNQQLAFLKLDDDAIIPLRATADSVGYDLSSKNNSASQIVPAQGKALFKLGLRVFIPQNCYGRIAPRSSLSWDKHTTISAGVIDPGYKGELGVVLFNHSDTDLEILPGQRIAQLILERCETPPVHLAEVDSQTGCFVFEMVDDINSVRGEGGFGSTGRLVIVDEQGSSNKKRSSPPSSPEEGEIYEEKEDEEGEEDMIIIDDTGDIDDDEFRISEEEKENAEITNPEKNHHHHHHHHNFSTPRPHRVSRHRHYNRNYKMNNRWNNKFRRAANRNRRMRNFYYRN</sequence>
<evidence type="ECO:0000256" key="4">
    <source>
        <dbReference type="ARBA" id="ARBA00023080"/>
    </source>
</evidence>
<keyword evidence="3" id="KW-0378">Hydrolase</keyword>
<dbReference type="CDD" id="cd07557">
    <property type="entry name" value="trimeric_dUTPase"/>
    <property type="match status" value="1"/>
</dbReference>
<reference evidence="7" key="1">
    <citation type="journal article" date="2015" name="BMC Evol. Biol.">
        <title>Characterization of fossilized relatives of the White Spot Syndrome Virus in genomes of decapod crustaceans.</title>
        <authorList>
            <person name="Rozenberg A."/>
            <person name="Brand P."/>
            <person name="Rivera N."/>
            <person name="Leese F."/>
            <person name="Schubart C.D."/>
        </authorList>
    </citation>
    <scope>NUCLEOTIDE SEQUENCE</scope>
    <source>
        <strain evidence="7">747*9</strain>
    </source>
</reference>